<evidence type="ECO:0000256" key="3">
    <source>
        <dbReference type="ARBA" id="ARBA00015450"/>
    </source>
</evidence>
<dbReference type="Pfam" id="PF01363">
    <property type="entry name" value="FYVE"/>
    <property type="match status" value="1"/>
</dbReference>
<keyword evidence="10" id="KW-0175">Coiled coil</keyword>
<evidence type="ECO:0000256" key="7">
    <source>
        <dbReference type="ARBA" id="ARBA00022771"/>
    </source>
</evidence>
<dbReference type="GO" id="GO:0031901">
    <property type="term" value="C:early endosome membrane"/>
    <property type="evidence" value="ECO:0007669"/>
    <property type="project" value="UniProtKB-SubCell"/>
</dbReference>
<evidence type="ECO:0000256" key="10">
    <source>
        <dbReference type="SAM" id="Coils"/>
    </source>
</evidence>
<reference evidence="14" key="1">
    <citation type="journal article" date="2010" name="Science">
        <title>Plasticity of animal genome architecture unmasked by rapid evolution of a pelagic tunicate.</title>
        <authorList>
            <person name="Denoeud F."/>
            <person name="Henriet S."/>
            <person name="Mungpakdee S."/>
            <person name="Aury J.M."/>
            <person name="Da Silva C."/>
            <person name="Brinkmann H."/>
            <person name="Mikhaleva J."/>
            <person name="Olsen L.C."/>
            <person name="Jubin C."/>
            <person name="Canestro C."/>
            <person name="Bouquet J.M."/>
            <person name="Danks G."/>
            <person name="Poulain J."/>
            <person name="Campsteijn C."/>
            <person name="Adamski M."/>
            <person name="Cross I."/>
            <person name="Yadetie F."/>
            <person name="Muffato M."/>
            <person name="Louis A."/>
            <person name="Butcher S."/>
            <person name="Tsagkogeorga G."/>
            <person name="Konrad A."/>
            <person name="Singh S."/>
            <person name="Jensen M.F."/>
            <person name="Cong E.H."/>
            <person name="Eikeseth-Otteraa H."/>
            <person name="Noel B."/>
            <person name="Anthouard V."/>
            <person name="Porcel B.M."/>
            <person name="Kachouri-Lafond R."/>
            <person name="Nishino A."/>
            <person name="Ugolini M."/>
            <person name="Chourrout P."/>
            <person name="Nishida H."/>
            <person name="Aasland R."/>
            <person name="Huzurbazar S."/>
            <person name="Westhof E."/>
            <person name="Delsuc F."/>
            <person name="Lehrach H."/>
            <person name="Reinhardt R."/>
            <person name="Weissenbach J."/>
            <person name="Roy S.W."/>
            <person name="Artiguenave F."/>
            <person name="Postlethwait J.H."/>
            <person name="Manak J.R."/>
            <person name="Thompson E.M."/>
            <person name="Jaillon O."/>
            <person name="Du Pasquier L."/>
            <person name="Boudinot P."/>
            <person name="Liberles D.A."/>
            <person name="Volff J.N."/>
            <person name="Philippe H."/>
            <person name="Lenhard B."/>
            <person name="Roest Crollius H."/>
            <person name="Wincker P."/>
            <person name="Chourrout D."/>
        </authorList>
    </citation>
    <scope>NUCLEOTIDE SEQUENCE [LARGE SCALE GENOMIC DNA]</scope>
</reference>
<dbReference type="PROSITE" id="PS50178">
    <property type="entry name" value="ZF_FYVE"/>
    <property type="match status" value="1"/>
</dbReference>
<name>E4X398_OIKDI</name>
<dbReference type="GO" id="GO:0008270">
    <property type="term" value="F:zinc ion binding"/>
    <property type="evidence" value="ECO:0007669"/>
    <property type="project" value="UniProtKB-KW"/>
</dbReference>
<keyword evidence="8" id="KW-0862">Zinc</keyword>
<dbReference type="GO" id="GO:0043130">
    <property type="term" value="F:ubiquitin binding"/>
    <property type="evidence" value="ECO:0007669"/>
    <property type="project" value="InterPro"/>
</dbReference>
<dbReference type="InterPro" id="IPR003903">
    <property type="entry name" value="UIM_dom"/>
</dbReference>
<dbReference type="Pfam" id="PF12210">
    <property type="entry name" value="Hrs_helical"/>
    <property type="match status" value="1"/>
</dbReference>
<dbReference type="PROSITE" id="PS50330">
    <property type="entry name" value="UIM"/>
    <property type="match status" value="1"/>
</dbReference>
<evidence type="ECO:0000259" key="12">
    <source>
        <dbReference type="PROSITE" id="PS50178"/>
    </source>
</evidence>
<dbReference type="SMART" id="SM00064">
    <property type="entry name" value="FYVE"/>
    <property type="match status" value="1"/>
</dbReference>
<feature type="region of interest" description="Disordered" evidence="11">
    <location>
        <begin position="362"/>
        <end position="395"/>
    </location>
</feature>
<evidence type="ECO:0000256" key="11">
    <source>
        <dbReference type="SAM" id="MobiDB-lite"/>
    </source>
</evidence>
<keyword evidence="5" id="KW-0597">Phosphoprotein</keyword>
<evidence type="ECO:0000313" key="14">
    <source>
        <dbReference type="EMBL" id="CBY18102.1"/>
    </source>
</evidence>
<protein>
    <recommendedName>
        <fullName evidence="3">Hepatocyte growth factor-regulated tyrosine kinase substrate</fullName>
    </recommendedName>
</protein>
<dbReference type="PANTHER" id="PTHR46275:SF1">
    <property type="entry name" value="HEPATOCYTE GROWTH FACTOR-REGULATED TYROSINE KINASE SUBSTRATE"/>
    <property type="match status" value="1"/>
</dbReference>
<sequence>MGIFKSNFEKLLDKCTANTLLEPDWQGMLQLCDMIRGNEIKAREAVSYIIKSLNNQNPYQQFYGFCVLDTVVKNCGPPVHQEVIKHEILEQFRDVVQKGSASEDVTKKILEMIQLWGVAGRSKSEFKVATDVFNVMKAEGYEFPELQGDNELIVDAAVAPVWKEGDECFNCKSSFSTFNRKHHCRSCGNIFCDKCSSKSSTIPKFGIEKPVRVCDSCYSGLQGLRVTSPSRNSNTRRVTFEDEAWQNDEAAALAHYAKRSQQKEAKSQRRQENSPKNREEELRLREQEELELALALSLDEAEQNKNTITETAAAPPPSYPDELVRTEEAEAPESRLPGLEADDDENLQKYLDRSYWEERNKADEVSEFSQESYPAVVSSPNQVENGEEEASSTVQGQEMKEFVLQTGETEDEKKKKEEKAKFLKNLSASLDIFANRMRANQARGKPIASDATVQTLFQQVSNLQPTLLQNMAEAEERRTHWEQLNDKVTMIHEARNALNALRTEHKAEMRRKAEEAERQRQILLAQKLELMRQKKREFLENQRAANLARMAESQAQLQAKREASRALQMARHMPVNSFPPVSQYGQPVSQIIPGPYQTQYAAPPVSGHQQAYYPPPGQDIPPEGYHQQNYHQYDPQAQNHQNPAQIGVPMNHQPQPQIIPQEIPQMPQVPTHEVPQPVPAQPQPEPVEEAQLISFD</sequence>
<dbReference type="Pfam" id="PF00790">
    <property type="entry name" value="VHS"/>
    <property type="match status" value="1"/>
</dbReference>
<dbReference type="InterPro" id="IPR017073">
    <property type="entry name" value="HGS/VPS27"/>
</dbReference>
<dbReference type="GO" id="GO:0031623">
    <property type="term" value="P:receptor internalization"/>
    <property type="evidence" value="ECO:0007669"/>
    <property type="project" value="TreeGrafter"/>
</dbReference>
<evidence type="ECO:0000259" key="13">
    <source>
        <dbReference type="PROSITE" id="PS50179"/>
    </source>
</evidence>
<evidence type="ECO:0000313" key="15">
    <source>
        <dbReference type="Proteomes" id="UP000001307"/>
    </source>
</evidence>
<feature type="domain" description="FYVE-type" evidence="12">
    <location>
        <begin position="162"/>
        <end position="222"/>
    </location>
</feature>
<dbReference type="SUPFAM" id="SSF57903">
    <property type="entry name" value="FYVE/PHD zinc finger"/>
    <property type="match status" value="1"/>
</dbReference>
<dbReference type="InterPro" id="IPR013083">
    <property type="entry name" value="Znf_RING/FYVE/PHD"/>
</dbReference>
<dbReference type="PIRSF" id="PIRSF036956">
    <property type="entry name" value="Hrs_Vps27"/>
    <property type="match status" value="1"/>
</dbReference>
<dbReference type="AlphaFoldDB" id="E4X398"/>
<proteinExistence type="predicted"/>
<dbReference type="InterPro" id="IPR011011">
    <property type="entry name" value="Znf_FYVE_PHD"/>
</dbReference>
<dbReference type="InterPro" id="IPR000306">
    <property type="entry name" value="Znf_FYVE"/>
</dbReference>
<gene>
    <name evidence="14" type="ORF">GSOID_T00017737001</name>
</gene>
<keyword evidence="7 9" id="KW-0863">Zinc-finger</keyword>
<evidence type="ECO:0000256" key="2">
    <source>
        <dbReference type="ARBA" id="ARBA00004496"/>
    </source>
</evidence>
<dbReference type="InterPro" id="IPR024641">
    <property type="entry name" value="HRS_helical"/>
</dbReference>
<evidence type="ECO:0000256" key="6">
    <source>
        <dbReference type="ARBA" id="ARBA00022723"/>
    </source>
</evidence>
<dbReference type="GO" id="GO:0035091">
    <property type="term" value="F:phosphatidylinositol binding"/>
    <property type="evidence" value="ECO:0007669"/>
    <property type="project" value="InterPro"/>
</dbReference>
<feature type="domain" description="VHS" evidence="13">
    <location>
        <begin position="15"/>
        <end position="144"/>
    </location>
</feature>
<feature type="region of interest" description="Disordered" evidence="11">
    <location>
        <begin position="668"/>
        <end position="696"/>
    </location>
</feature>
<dbReference type="SUPFAM" id="SSF48464">
    <property type="entry name" value="ENTH/VHS domain"/>
    <property type="match status" value="1"/>
</dbReference>
<dbReference type="InterPro" id="IPR002014">
    <property type="entry name" value="VHS_dom"/>
</dbReference>
<comment type="subcellular location">
    <subcellularLocation>
        <location evidence="2">Cytoplasm</location>
    </subcellularLocation>
    <subcellularLocation>
        <location evidence="1">Early endosome membrane</location>
        <topology evidence="1">Peripheral membrane protein</topology>
        <orientation evidence="1">Cytoplasmic side</orientation>
    </subcellularLocation>
</comment>
<dbReference type="FunCoup" id="E4X398">
    <property type="interactions" value="470"/>
</dbReference>
<accession>E4X398</accession>
<dbReference type="CDD" id="cd21387">
    <property type="entry name" value="GAT_Hrs"/>
    <property type="match status" value="1"/>
</dbReference>
<dbReference type="Gene3D" id="1.25.40.90">
    <property type="match status" value="1"/>
</dbReference>
<organism evidence="14">
    <name type="scientific">Oikopleura dioica</name>
    <name type="common">Tunicate</name>
    <dbReference type="NCBI Taxonomy" id="34765"/>
    <lineage>
        <taxon>Eukaryota</taxon>
        <taxon>Metazoa</taxon>
        <taxon>Chordata</taxon>
        <taxon>Tunicata</taxon>
        <taxon>Appendicularia</taxon>
        <taxon>Copelata</taxon>
        <taxon>Oikopleuridae</taxon>
        <taxon>Oikopleura</taxon>
    </lineage>
</organism>
<dbReference type="SMART" id="SM00288">
    <property type="entry name" value="VHS"/>
    <property type="match status" value="1"/>
</dbReference>
<feature type="compositionally biased region" description="Pro residues" evidence="11">
    <location>
        <begin position="676"/>
        <end position="685"/>
    </location>
</feature>
<dbReference type="Gene3D" id="1.20.5.1940">
    <property type="match status" value="1"/>
</dbReference>
<dbReference type="InParanoid" id="E4X398"/>
<dbReference type="CDD" id="cd15720">
    <property type="entry name" value="FYVE_Hrs"/>
    <property type="match status" value="1"/>
</dbReference>
<dbReference type="Proteomes" id="UP000001307">
    <property type="component" value="Unassembled WGS sequence"/>
</dbReference>
<evidence type="ECO:0000256" key="5">
    <source>
        <dbReference type="ARBA" id="ARBA00022553"/>
    </source>
</evidence>
<dbReference type="InterPro" id="IPR017455">
    <property type="entry name" value="Znf_FYVE-rel"/>
</dbReference>
<dbReference type="Gene3D" id="3.30.40.10">
    <property type="entry name" value="Zinc/RING finger domain, C3HC4 (zinc finger)"/>
    <property type="match status" value="1"/>
</dbReference>
<evidence type="ECO:0000256" key="8">
    <source>
        <dbReference type="ARBA" id="ARBA00022833"/>
    </source>
</evidence>
<keyword evidence="15" id="KW-1185">Reference proteome</keyword>
<evidence type="ECO:0000256" key="9">
    <source>
        <dbReference type="PROSITE-ProRule" id="PRU00091"/>
    </source>
</evidence>
<evidence type="ECO:0000256" key="1">
    <source>
        <dbReference type="ARBA" id="ARBA00004469"/>
    </source>
</evidence>
<dbReference type="EMBL" id="FN653023">
    <property type="protein sequence ID" value="CBY18102.1"/>
    <property type="molecule type" value="Genomic_DNA"/>
</dbReference>
<feature type="compositionally biased region" description="Polar residues" evidence="11">
    <location>
        <begin position="367"/>
        <end position="384"/>
    </location>
</feature>
<dbReference type="PANTHER" id="PTHR46275">
    <property type="entry name" value="HEPATOCYTE GROWTH FACTOR-REGULATED TYROSINE KINASE SUBSTRATE"/>
    <property type="match status" value="1"/>
</dbReference>
<feature type="region of interest" description="Disordered" evidence="11">
    <location>
        <begin position="256"/>
        <end position="283"/>
    </location>
</feature>
<feature type="compositionally biased region" description="Basic and acidic residues" evidence="11">
    <location>
        <begin position="261"/>
        <end position="283"/>
    </location>
</feature>
<keyword evidence="4" id="KW-0963">Cytoplasm</keyword>
<dbReference type="OrthoDB" id="957735at2759"/>
<keyword evidence="6" id="KW-0479">Metal-binding</keyword>
<dbReference type="GO" id="GO:0032456">
    <property type="term" value="P:endocytic recycling"/>
    <property type="evidence" value="ECO:0007669"/>
    <property type="project" value="TreeGrafter"/>
</dbReference>
<dbReference type="CDD" id="cd03569">
    <property type="entry name" value="VHS_Hrs"/>
    <property type="match status" value="1"/>
</dbReference>
<evidence type="ECO:0000256" key="4">
    <source>
        <dbReference type="ARBA" id="ARBA00022490"/>
    </source>
</evidence>
<dbReference type="InterPro" id="IPR008942">
    <property type="entry name" value="ENTH_VHS"/>
</dbReference>
<dbReference type="PROSITE" id="PS50179">
    <property type="entry name" value="VHS"/>
    <property type="match status" value="1"/>
</dbReference>
<feature type="coiled-coil region" evidence="10">
    <location>
        <begin position="491"/>
        <end position="533"/>
    </location>
</feature>